<organism evidence="4 5">
    <name type="scientific">Sinomonas terrae</name>
    <dbReference type="NCBI Taxonomy" id="2908838"/>
    <lineage>
        <taxon>Bacteria</taxon>
        <taxon>Bacillati</taxon>
        <taxon>Actinomycetota</taxon>
        <taxon>Actinomycetes</taxon>
        <taxon>Micrococcales</taxon>
        <taxon>Micrococcaceae</taxon>
        <taxon>Sinomonas</taxon>
    </lineage>
</organism>
<dbReference type="SUPFAM" id="SSF47781">
    <property type="entry name" value="RuvA domain 2-like"/>
    <property type="match status" value="1"/>
</dbReference>
<feature type="region of interest" description="Disordered" evidence="1">
    <location>
        <begin position="192"/>
        <end position="215"/>
    </location>
</feature>
<evidence type="ECO:0000256" key="2">
    <source>
        <dbReference type="SAM" id="Phobius"/>
    </source>
</evidence>
<name>A0ABS9U0Q9_9MICC</name>
<sequence length="278" mass="28783">MGRRKRGDRLRARHRWDRVVGPGWHSDAHGSPRPEAGLLADQIPDCSVAEELAADHGPAGPTERRRWALSGGLATIVLCVLGLGAGLWWWSAASSPPEVGPAQPHSTARSTARASGAGAGETTSSREADGSQTVVVHIAGAVAKPGVYRLDKGSRIHDAISAAGGALPEGEADRLNLASQVEDGARIAVPRRGEAAEAGVGSGAKGGDTRQSSAGSKVNLNIASAEELAQLPRVGPVLAQRIVEYREQHGRFSSPEDLDAVPGIGAKMLESLLPLVSV</sequence>
<dbReference type="InterPro" id="IPR019554">
    <property type="entry name" value="Soluble_ligand-bd"/>
</dbReference>
<keyword evidence="2" id="KW-0812">Transmembrane</keyword>
<evidence type="ECO:0000313" key="5">
    <source>
        <dbReference type="Proteomes" id="UP001202922"/>
    </source>
</evidence>
<dbReference type="InterPro" id="IPR010994">
    <property type="entry name" value="RuvA_2-like"/>
</dbReference>
<protein>
    <submittedName>
        <fullName evidence="4">Helix-hairpin-helix domain-containing protein</fullName>
    </submittedName>
</protein>
<dbReference type="RefSeq" id="WP_241053801.1">
    <property type="nucleotide sequence ID" value="NZ_JAKZBV010000001.1"/>
</dbReference>
<dbReference type="PANTHER" id="PTHR21180">
    <property type="entry name" value="ENDONUCLEASE/EXONUCLEASE/PHOSPHATASE FAMILY DOMAIN-CONTAINING PROTEIN 1"/>
    <property type="match status" value="1"/>
</dbReference>
<evidence type="ECO:0000313" key="4">
    <source>
        <dbReference type="EMBL" id="MCH6470298.1"/>
    </source>
</evidence>
<gene>
    <name evidence="4" type="ORF">L0M17_09965</name>
</gene>
<keyword evidence="5" id="KW-1185">Reference proteome</keyword>
<accession>A0ABS9U0Q9</accession>
<keyword evidence="2" id="KW-0472">Membrane</keyword>
<evidence type="ECO:0000259" key="3">
    <source>
        <dbReference type="SMART" id="SM00278"/>
    </source>
</evidence>
<keyword evidence="2" id="KW-1133">Transmembrane helix</keyword>
<feature type="region of interest" description="Disordered" evidence="1">
    <location>
        <begin position="95"/>
        <end position="131"/>
    </location>
</feature>
<dbReference type="InterPro" id="IPR004509">
    <property type="entry name" value="Competence_ComEA_HhH"/>
</dbReference>
<dbReference type="SMART" id="SM00278">
    <property type="entry name" value="HhH1"/>
    <property type="match status" value="2"/>
</dbReference>
<comment type="caution">
    <text evidence="4">The sequence shown here is derived from an EMBL/GenBank/DDBJ whole genome shotgun (WGS) entry which is preliminary data.</text>
</comment>
<dbReference type="InterPro" id="IPR051675">
    <property type="entry name" value="Endo/Exo/Phosphatase_dom_1"/>
</dbReference>
<dbReference type="InterPro" id="IPR003583">
    <property type="entry name" value="Hlx-hairpin-Hlx_DNA-bd_motif"/>
</dbReference>
<feature type="transmembrane region" description="Helical" evidence="2">
    <location>
        <begin position="67"/>
        <end position="90"/>
    </location>
</feature>
<feature type="domain" description="Helix-hairpin-helix DNA-binding motif class 1" evidence="3">
    <location>
        <begin position="226"/>
        <end position="245"/>
    </location>
</feature>
<feature type="domain" description="Helix-hairpin-helix DNA-binding motif class 1" evidence="3">
    <location>
        <begin position="256"/>
        <end position="275"/>
    </location>
</feature>
<feature type="compositionally biased region" description="Low complexity" evidence="1">
    <location>
        <begin position="106"/>
        <end position="123"/>
    </location>
</feature>
<dbReference type="Proteomes" id="UP001202922">
    <property type="component" value="Unassembled WGS sequence"/>
</dbReference>
<dbReference type="Pfam" id="PF12836">
    <property type="entry name" value="HHH_3"/>
    <property type="match status" value="1"/>
</dbReference>
<reference evidence="4 5" key="1">
    <citation type="submission" date="2022-03" db="EMBL/GenBank/DDBJ databases">
        <title>Sinomonas sp. isolated from a soil.</title>
        <authorList>
            <person name="Han J."/>
            <person name="Kim D.-U."/>
        </authorList>
    </citation>
    <scope>NUCLEOTIDE SEQUENCE [LARGE SCALE GENOMIC DNA]</scope>
    <source>
        <strain evidence="4 5">5-5</strain>
    </source>
</reference>
<dbReference type="NCBIfam" id="TIGR00426">
    <property type="entry name" value="competence protein ComEA helix-hairpin-helix repeat region"/>
    <property type="match status" value="1"/>
</dbReference>
<evidence type="ECO:0000256" key="1">
    <source>
        <dbReference type="SAM" id="MobiDB-lite"/>
    </source>
</evidence>
<dbReference type="EMBL" id="JAKZBV010000001">
    <property type="protein sequence ID" value="MCH6470298.1"/>
    <property type="molecule type" value="Genomic_DNA"/>
</dbReference>
<proteinExistence type="predicted"/>
<dbReference type="Gene3D" id="1.10.150.280">
    <property type="entry name" value="AF1531-like domain"/>
    <property type="match status" value="1"/>
</dbReference>
<dbReference type="PANTHER" id="PTHR21180:SF32">
    <property type="entry name" value="ENDONUCLEASE_EXONUCLEASE_PHOSPHATASE FAMILY DOMAIN-CONTAINING PROTEIN 1"/>
    <property type="match status" value="1"/>
</dbReference>
<dbReference type="Pfam" id="PF10531">
    <property type="entry name" value="SLBB"/>
    <property type="match status" value="1"/>
</dbReference>